<feature type="non-terminal residue" evidence="2">
    <location>
        <position position="124"/>
    </location>
</feature>
<evidence type="ECO:0008006" key="4">
    <source>
        <dbReference type="Google" id="ProtNLM"/>
    </source>
</evidence>
<feature type="transmembrane region" description="Helical" evidence="1">
    <location>
        <begin position="15"/>
        <end position="36"/>
    </location>
</feature>
<keyword evidence="1" id="KW-0812">Transmembrane</keyword>
<dbReference type="Proteomes" id="UP001357485">
    <property type="component" value="Unassembled WGS sequence"/>
</dbReference>
<sequence>MVISLLTTSQRISQLPVGFIAVSLGLNWVLMLYFGAKLGRYKIMLYPIMFIINPFFNWVYMVYGIFTAGQRTWGGPRADAGTADPATTAQAAIEHAEATGDDLNVVPETFKPAAEAQGHKKLGQ</sequence>
<accession>A0ABR0LHL8</accession>
<reference evidence="2 3" key="1">
    <citation type="submission" date="2023-08" db="EMBL/GenBank/DDBJ databases">
        <title>Black Yeasts Isolated from many extreme environments.</title>
        <authorList>
            <person name="Coleine C."/>
            <person name="Stajich J.E."/>
            <person name="Selbmann L."/>
        </authorList>
    </citation>
    <scope>NUCLEOTIDE SEQUENCE [LARGE SCALE GENOMIC DNA]</scope>
    <source>
        <strain evidence="2 3">CCFEE 536</strain>
    </source>
</reference>
<comment type="caution">
    <text evidence="2">The sequence shown here is derived from an EMBL/GenBank/DDBJ whole genome shotgun (WGS) entry which is preliminary data.</text>
</comment>
<keyword evidence="1" id="KW-0472">Membrane</keyword>
<evidence type="ECO:0000313" key="3">
    <source>
        <dbReference type="Proteomes" id="UP001357485"/>
    </source>
</evidence>
<name>A0ABR0LHL8_9PEZI</name>
<evidence type="ECO:0000256" key="1">
    <source>
        <dbReference type="SAM" id="Phobius"/>
    </source>
</evidence>
<gene>
    <name evidence="2" type="ORF">LTR16_012332</name>
</gene>
<evidence type="ECO:0000313" key="2">
    <source>
        <dbReference type="EMBL" id="KAK5160853.1"/>
    </source>
</evidence>
<keyword evidence="3" id="KW-1185">Reference proteome</keyword>
<protein>
    <recommendedName>
        <fullName evidence="4">Chitin synthase export chaperone</fullName>
    </recommendedName>
</protein>
<proteinExistence type="predicted"/>
<dbReference type="EMBL" id="JAVRRA010020746">
    <property type="protein sequence ID" value="KAK5160853.1"/>
    <property type="molecule type" value="Genomic_DNA"/>
</dbReference>
<organism evidence="2 3">
    <name type="scientific">Cryomyces antarcticus</name>
    <dbReference type="NCBI Taxonomy" id="329879"/>
    <lineage>
        <taxon>Eukaryota</taxon>
        <taxon>Fungi</taxon>
        <taxon>Dikarya</taxon>
        <taxon>Ascomycota</taxon>
        <taxon>Pezizomycotina</taxon>
        <taxon>Dothideomycetes</taxon>
        <taxon>Dothideomycetes incertae sedis</taxon>
        <taxon>Cryomyces</taxon>
    </lineage>
</organism>
<feature type="transmembrane region" description="Helical" evidence="1">
    <location>
        <begin position="43"/>
        <end position="66"/>
    </location>
</feature>
<keyword evidence="1" id="KW-1133">Transmembrane helix</keyword>